<keyword evidence="2" id="KW-1185">Reference proteome</keyword>
<dbReference type="NCBIfam" id="NF040692">
    <property type="entry name" value="recomb_assoc"/>
    <property type="match status" value="1"/>
</dbReference>
<dbReference type="EMBL" id="JBAWSY010000005">
    <property type="protein sequence ID" value="MEI4769868.1"/>
    <property type="molecule type" value="Genomic_DNA"/>
</dbReference>
<gene>
    <name evidence="1" type="primary">gmtX</name>
    <name evidence="1" type="ORF">WAX74_09460</name>
</gene>
<dbReference type="InterPro" id="IPR048061">
    <property type="entry name" value="GmtX-like"/>
</dbReference>
<dbReference type="RefSeq" id="WP_336497418.1">
    <property type="nucleotide sequence ID" value="NZ_JBAWSY010000005.1"/>
</dbReference>
<proteinExistence type="predicted"/>
<accession>A0ABU8F4D0</accession>
<sequence>MMEMHPEELFSKFYENASTRKKKTLELINNACKKQAESDIKDFSIGTIARMIADDGGPSEQALRNKNAEDYRVLISQWAEYYKTTTKKPKKEKRTTVNDDILASISEPTTKALVGMLMAENKKLKRENSLLKEQTTFTIDIRPINDINKNKDVVIVEPSYNLTDTEIDALRNAISNEFMNHQGWTTDNYGRVKENGNQIYKAGYVTSIQKILNVNLE</sequence>
<evidence type="ECO:0000313" key="2">
    <source>
        <dbReference type="Proteomes" id="UP001364890"/>
    </source>
</evidence>
<comment type="caution">
    <text evidence="1">The sequence shown here is derived from an EMBL/GenBank/DDBJ whole genome shotgun (WGS) entry which is preliminary data.</text>
</comment>
<organism evidence="1 2">
    <name type="scientific">Psychrobacillus mangrovi</name>
    <dbReference type="NCBI Taxonomy" id="3117745"/>
    <lineage>
        <taxon>Bacteria</taxon>
        <taxon>Bacillati</taxon>
        <taxon>Bacillota</taxon>
        <taxon>Bacilli</taxon>
        <taxon>Bacillales</taxon>
        <taxon>Bacillaceae</taxon>
        <taxon>Psychrobacillus</taxon>
    </lineage>
</organism>
<dbReference type="Proteomes" id="UP001364890">
    <property type="component" value="Unassembled WGS sequence"/>
</dbReference>
<protein>
    <submittedName>
        <fullName evidence="1">Gamma-mobile-trio protein GmtX</fullName>
    </submittedName>
</protein>
<reference evidence="1 2" key="1">
    <citation type="submission" date="2024-01" db="EMBL/GenBank/DDBJ databases">
        <title>Seven novel Bacillus-like species.</title>
        <authorList>
            <person name="Liu G."/>
        </authorList>
    </citation>
    <scope>NUCLEOTIDE SEQUENCE [LARGE SCALE GENOMIC DNA]</scope>
    <source>
        <strain evidence="1 2">FJAT-51614</strain>
    </source>
</reference>
<name>A0ABU8F4D0_9BACI</name>
<evidence type="ECO:0000313" key="1">
    <source>
        <dbReference type="EMBL" id="MEI4769868.1"/>
    </source>
</evidence>